<proteinExistence type="inferred from homology"/>
<dbReference type="InterPro" id="IPR050554">
    <property type="entry name" value="Met_Synthase/Corrinoid"/>
</dbReference>
<dbReference type="InterPro" id="IPR036724">
    <property type="entry name" value="Cobalamin-bd_sf"/>
</dbReference>
<evidence type="ECO:0000313" key="7">
    <source>
        <dbReference type="Proteomes" id="UP001529235"/>
    </source>
</evidence>
<protein>
    <submittedName>
        <fullName evidence="6">Cobalamin-dependent protein</fullName>
    </submittedName>
</protein>
<evidence type="ECO:0000259" key="5">
    <source>
        <dbReference type="PROSITE" id="PS51337"/>
    </source>
</evidence>
<comment type="caution">
    <text evidence="6">The sequence shown here is derived from an EMBL/GenBank/DDBJ whole genome shotgun (WGS) entry which is preliminary data.</text>
</comment>
<dbReference type="SUPFAM" id="SSF47644">
    <property type="entry name" value="Methionine synthase domain"/>
    <property type="match status" value="1"/>
</dbReference>
<dbReference type="Proteomes" id="UP001529235">
    <property type="component" value="Unassembled WGS sequence"/>
</dbReference>
<feature type="domain" description="B12-binding N-terminal" evidence="5">
    <location>
        <begin position="1"/>
        <end position="89"/>
    </location>
</feature>
<reference evidence="6 7" key="1">
    <citation type="submission" date="2023-05" db="EMBL/GenBank/DDBJ databases">
        <title>A new hyperthermophilic archaea 'Ignisphaera cupida' sp. nov. and description of the family 'Ignisphaeraceae' fam. nov.</title>
        <authorList>
            <person name="Podosokorskaya O.A."/>
            <person name="Elcheninov A.G."/>
            <person name="Klukina A."/>
            <person name="Merkel A.Y."/>
        </authorList>
    </citation>
    <scope>NUCLEOTIDE SEQUENCE [LARGE SCALE GENOMIC DNA]</scope>
    <source>
        <strain evidence="6 7">4213-co</strain>
    </source>
</reference>
<evidence type="ECO:0000256" key="1">
    <source>
        <dbReference type="ARBA" id="ARBA00010854"/>
    </source>
</evidence>
<dbReference type="AlphaFoldDB" id="A0ABD4Z885"/>
<feature type="domain" description="B12-binding" evidence="4">
    <location>
        <begin position="89"/>
        <end position="218"/>
    </location>
</feature>
<dbReference type="GO" id="GO:0046872">
    <property type="term" value="F:metal ion binding"/>
    <property type="evidence" value="ECO:0007669"/>
    <property type="project" value="UniProtKB-KW"/>
</dbReference>
<dbReference type="InterPro" id="IPR036594">
    <property type="entry name" value="Meth_synthase_dom"/>
</dbReference>
<keyword evidence="3" id="KW-0170">Cobalt</keyword>
<dbReference type="PANTHER" id="PTHR45833:SF1">
    <property type="entry name" value="METHIONINE SYNTHASE"/>
    <property type="match status" value="1"/>
</dbReference>
<evidence type="ECO:0000313" key="6">
    <source>
        <dbReference type="EMBL" id="MDK6029349.1"/>
    </source>
</evidence>
<dbReference type="FunFam" id="3.40.50.280:FF:000003">
    <property type="entry name" value="Dimethylamine methyltransferase corrinoid protein"/>
    <property type="match status" value="1"/>
</dbReference>
<dbReference type="PROSITE" id="PS51332">
    <property type="entry name" value="B12_BINDING"/>
    <property type="match status" value="1"/>
</dbReference>
<dbReference type="Gene3D" id="3.40.50.280">
    <property type="entry name" value="Cobalamin-binding domain"/>
    <property type="match status" value="1"/>
</dbReference>
<dbReference type="Gene3D" id="1.10.1240.10">
    <property type="entry name" value="Methionine synthase domain"/>
    <property type="match status" value="1"/>
</dbReference>
<sequence>MDSRSNVLNKMYSGIVNLESVKQYCEEAIGFGVNIQDVIGVVTKALEVVGKKYEEGEYFLSELIMAGEIVKECFEVFELHIPSSQRQFIGRIVVGTVEGDLHDIGKNLFIMFSKSMGFEVIDLGVDVPPQKFVDAIKQYNPDIVAMSALITTALSSIEKTMKALKEHGLRDKVKVIIGGAAVSKEFVESVGADAGGVDAFEGALICRKWVEEKAKQNR</sequence>
<dbReference type="SUPFAM" id="SSF52242">
    <property type="entry name" value="Cobalamin (vitamin B12)-binding domain"/>
    <property type="match status" value="1"/>
</dbReference>
<evidence type="ECO:0000256" key="3">
    <source>
        <dbReference type="ARBA" id="ARBA00023285"/>
    </source>
</evidence>
<keyword evidence="2" id="KW-0479">Metal-binding</keyword>
<dbReference type="Pfam" id="PF02607">
    <property type="entry name" value="B12-binding_2"/>
    <property type="match status" value="1"/>
</dbReference>
<dbReference type="InterPro" id="IPR006158">
    <property type="entry name" value="Cobalamin-bd"/>
</dbReference>
<evidence type="ECO:0000256" key="2">
    <source>
        <dbReference type="ARBA" id="ARBA00022723"/>
    </source>
</evidence>
<dbReference type="SMART" id="SM01018">
    <property type="entry name" value="B12-binding_2"/>
    <property type="match status" value="1"/>
</dbReference>
<organism evidence="6 7">
    <name type="scientific">Ignisphaera cupida</name>
    <dbReference type="NCBI Taxonomy" id="3050454"/>
    <lineage>
        <taxon>Archaea</taxon>
        <taxon>Thermoproteota</taxon>
        <taxon>Thermoprotei</taxon>
        <taxon>Desulfurococcales</taxon>
        <taxon>Desulfurococcaceae</taxon>
        <taxon>Ignisphaera</taxon>
    </lineage>
</organism>
<dbReference type="GO" id="GO:0008168">
    <property type="term" value="F:methyltransferase activity"/>
    <property type="evidence" value="ECO:0007669"/>
    <property type="project" value="UniProtKB-ARBA"/>
</dbReference>
<keyword evidence="7" id="KW-1185">Reference proteome</keyword>
<accession>A0ABD4Z885</accession>
<dbReference type="Pfam" id="PF02310">
    <property type="entry name" value="B12-binding"/>
    <property type="match status" value="1"/>
</dbReference>
<dbReference type="InterPro" id="IPR003759">
    <property type="entry name" value="Cbl-bd_cap"/>
</dbReference>
<dbReference type="PROSITE" id="PS51337">
    <property type="entry name" value="B12_BINDING_NTER"/>
    <property type="match status" value="1"/>
</dbReference>
<dbReference type="EMBL" id="JASNVW010000007">
    <property type="protein sequence ID" value="MDK6029349.1"/>
    <property type="molecule type" value="Genomic_DNA"/>
</dbReference>
<dbReference type="RefSeq" id="WP_285274336.1">
    <property type="nucleotide sequence ID" value="NZ_JASNVW010000007.1"/>
</dbReference>
<comment type="similarity">
    <text evidence="1">Belongs to the methylamine corrinoid protein family.</text>
</comment>
<dbReference type="PANTHER" id="PTHR45833">
    <property type="entry name" value="METHIONINE SYNTHASE"/>
    <property type="match status" value="1"/>
</dbReference>
<evidence type="ECO:0000259" key="4">
    <source>
        <dbReference type="PROSITE" id="PS51332"/>
    </source>
</evidence>
<name>A0ABD4Z885_9CREN</name>
<gene>
    <name evidence="6" type="ORF">QPL79_08240</name>
</gene>